<dbReference type="PROSITE" id="PS50082">
    <property type="entry name" value="WD_REPEATS_2"/>
    <property type="match status" value="1"/>
</dbReference>
<dbReference type="Pfam" id="PF00400">
    <property type="entry name" value="WD40"/>
    <property type="match status" value="3"/>
</dbReference>
<dbReference type="Pfam" id="PF00656">
    <property type="entry name" value="Peptidase_C14"/>
    <property type="match status" value="1"/>
</dbReference>
<dbReference type="InterPro" id="IPR001680">
    <property type="entry name" value="WD40_rpt"/>
</dbReference>
<keyword evidence="5" id="KW-1185">Reference proteome</keyword>
<feature type="domain" description="EF-hand" evidence="3">
    <location>
        <begin position="846"/>
        <end position="881"/>
    </location>
</feature>
<dbReference type="Proteomes" id="UP000283458">
    <property type="component" value="Unassembled WGS sequence"/>
</dbReference>
<name>A0A418VX65_9PROT</name>
<evidence type="ECO:0000256" key="1">
    <source>
        <dbReference type="PROSITE-ProRule" id="PRU00221"/>
    </source>
</evidence>
<dbReference type="AlphaFoldDB" id="A0A418VX65"/>
<feature type="region of interest" description="Disordered" evidence="2">
    <location>
        <begin position="1"/>
        <end position="22"/>
    </location>
</feature>
<feature type="region of interest" description="Disordered" evidence="2">
    <location>
        <begin position="60"/>
        <end position="80"/>
    </location>
</feature>
<proteinExistence type="predicted"/>
<feature type="compositionally biased region" description="Low complexity" evidence="2">
    <location>
        <begin position="60"/>
        <end position="77"/>
    </location>
</feature>
<protein>
    <recommendedName>
        <fullName evidence="3">EF-hand domain-containing protein</fullName>
    </recommendedName>
</protein>
<dbReference type="PROSITE" id="PS50222">
    <property type="entry name" value="EF_HAND_2"/>
    <property type="match status" value="1"/>
</dbReference>
<dbReference type="InterPro" id="IPR015943">
    <property type="entry name" value="WD40/YVTN_repeat-like_dom_sf"/>
</dbReference>
<feature type="repeat" description="WD" evidence="1">
    <location>
        <begin position="89"/>
        <end position="130"/>
    </location>
</feature>
<evidence type="ECO:0000313" key="4">
    <source>
        <dbReference type="EMBL" id="RJF81749.1"/>
    </source>
</evidence>
<dbReference type="Gene3D" id="3.40.50.1460">
    <property type="match status" value="1"/>
</dbReference>
<dbReference type="PANTHER" id="PTHR19879">
    <property type="entry name" value="TRANSCRIPTION INITIATION FACTOR TFIID"/>
    <property type="match status" value="1"/>
</dbReference>
<dbReference type="GO" id="GO:0006508">
    <property type="term" value="P:proteolysis"/>
    <property type="evidence" value="ECO:0007669"/>
    <property type="project" value="InterPro"/>
</dbReference>
<dbReference type="SUPFAM" id="SSF50969">
    <property type="entry name" value="YVTN repeat-like/Quinoprotein amine dehydrogenase"/>
    <property type="match status" value="2"/>
</dbReference>
<evidence type="ECO:0000313" key="5">
    <source>
        <dbReference type="Proteomes" id="UP000283458"/>
    </source>
</evidence>
<comment type="caution">
    <text evidence="4">The sequence shown here is derived from an EMBL/GenBank/DDBJ whole genome shotgun (WGS) entry which is preliminary data.</text>
</comment>
<reference evidence="4 5" key="1">
    <citation type="submission" date="2018-09" db="EMBL/GenBank/DDBJ databases">
        <authorList>
            <person name="Zhu H."/>
        </authorList>
    </citation>
    <scope>NUCLEOTIDE SEQUENCE [LARGE SCALE GENOMIC DNA]</scope>
    <source>
        <strain evidence="4 5">K2W22B-5</strain>
    </source>
</reference>
<evidence type="ECO:0000259" key="3">
    <source>
        <dbReference type="PROSITE" id="PS50222"/>
    </source>
</evidence>
<evidence type="ECO:0000256" key="2">
    <source>
        <dbReference type="SAM" id="MobiDB-lite"/>
    </source>
</evidence>
<dbReference type="InterPro" id="IPR002048">
    <property type="entry name" value="EF_hand_dom"/>
</dbReference>
<dbReference type="PROSITE" id="PS50294">
    <property type="entry name" value="WD_REPEATS_REGION"/>
    <property type="match status" value="1"/>
</dbReference>
<dbReference type="InterPro" id="IPR018247">
    <property type="entry name" value="EF_Hand_1_Ca_BS"/>
</dbReference>
<dbReference type="PANTHER" id="PTHR19879:SF9">
    <property type="entry name" value="TRANSCRIPTION INITIATION FACTOR TFIID SUBUNIT 5"/>
    <property type="match status" value="1"/>
</dbReference>
<dbReference type="PROSITE" id="PS00018">
    <property type="entry name" value="EF_HAND_1"/>
    <property type="match status" value="1"/>
</dbReference>
<dbReference type="InterPro" id="IPR011600">
    <property type="entry name" value="Pept_C14_caspase"/>
</dbReference>
<accession>A0A418VX65</accession>
<sequence>MGARGPTPRHHQKPVGGNQMAKLRRHHPGESLMRARSAPTALRAAALLLLTLLALTPAPAPAADSASSAPPSPDDTTGLYDRSVLVVDPGRHTAPIRRASVDAAGRFAVTGSEDKTLRVWSLADGALQKTIRVPAGPGNVGKIFAVAISPDCALIAAGGWTADESKPEGIHLFDRASGATVGRIGGLSNVVTHLAFSPDGRRLAATLGGANGVRLYDRERNWAETARDADYGGDSYGAAFSQDGRLATSGYDGKVRLYDAALRRQAVWDSGSGQRPFGVAFSPDGRRLAVGFTDSTRVALLDGRSLAPLAEPDRSGIDKGNLFIVAWSADGRTLLAGGGYQNGAGVPVVAWADDGQGKRRMIAAGQDTLSSLAPLADGGLLAAAQDPYLARLSAEGAAVWTQGPPQADFSGQRRTLALSADGLRVDFSYQAWGKEPARFDLSSLTLSLAPAADGGASAPNQDALPITDWINTVSPKLAGTALPLKPFENSHSLAVQPGAQRFVLGTDWWLRAFAADGAPLWRRPVPDVVWAVNISGDGRLVVAAYGDGTIRWHRMEDGRELLAFMPLANPKAVNQKDWVAWTPEGFYASTPGARSVLRWHVNHGWNAAKSLPVSAIANLHRPDALPLVLREMDTARALGLADIAAARREVERQTGVAPGARLHTLTVGINDYGPKASHLRLNYAAADARDVASALTGDAGSPFAKGSQQVLSDEYASKSDMLRGFETLRGAMASGGGQDVAVLLFSGHGAMVDGEYYLLPHGVDARDRIGVKSTGLSLTELKEEVRKLGDQGRVLLLLDTCHSGAATSSTPNAEFLRGATSRVSVLTSSSADQPSRERPEWGHGAFSKALLDAFHDGADRDKNGMISVSELADYLKQHVAALSGQKITQAISFDDDLFAALR</sequence>
<dbReference type="GO" id="GO:0004197">
    <property type="term" value="F:cysteine-type endopeptidase activity"/>
    <property type="evidence" value="ECO:0007669"/>
    <property type="project" value="InterPro"/>
</dbReference>
<gene>
    <name evidence="4" type="ORF">D3877_16675</name>
</gene>
<dbReference type="EMBL" id="QYUL01000002">
    <property type="protein sequence ID" value="RJF81749.1"/>
    <property type="molecule type" value="Genomic_DNA"/>
</dbReference>
<keyword evidence="1" id="KW-0853">WD repeat</keyword>
<dbReference type="GO" id="GO:0005509">
    <property type="term" value="F:calcium ion binding"/>
    <property type="evidence" value="ECO:0007669"/>
    <property type="project" value="InterPro"/>
</dbReference>
<dbReference type="InterPro" id="IPR011044">
    <property type="entry name" value="Quino_amine_DH_bsu"/>
</dbReference>
<dbReference type="Gene3D" id="2.130.10.10">
    <property type="entry name" value="YVTN repeat-like/Quinoprotein amine dehydrogenase"/>
    <property type="match status" value="3"/>
</dbReference>
<organism evidence="4 5">
    <name type="scientific">Azospirillum cavernae</name>
    <dbReference type="NCBI Taxonomy" id="2320860"/>
    <lineage>
        <taxon>Bacteria</taxon>
        <taxon>Pseudomonadati</taxon>
        <taxon>Pseudomonadota</taxon>
        <taxon>Alphaproteobacteria</taxon>
        <taxon>Rhodospirillales</taxon>
        <taxon>Azospirillaceae</taxon>
        <taxon>Azospirillum</taxon>
    </lineage>
</organism>
<dbReference type="SMART" id="SM00320">
    <property type="entry name" value="WD40"/>
    <property type="match status" value="6"/>
</dbReference>